<keyword evidence="3" id="KW-1185">Reference proteome</keyword>
<comment type="caution">
    <text evidence="2">The sequence shown here is derived from an EMBL/GenBank/DDBJ whole genome shotgun (WGS) entry which is preliminary data.</text>
</comment>
<dbReference type="PANTHER" id="PTHR33990">
    <property type="entry name" value="PROTEIN YJDN-RELATED"/>
    <property type="match status" value="1"/>
</dbReference>
<dbReference type="InterPro" id="IPR028973">
    <property type="entry name" value="PhnB-like"/>
</dbReference>
<dbReference type="Pfam" id="PF00903">
    <property type="entry name" value="Glyoxalase"/>
    <property type="match status" value="1"/>
</dbReference>
<gene>
    <name evidence="2" type="ORF">LZZ85_04440</name>
</gene>
<dbReference type="InterPro" id="IPR004360">
    <property type="entry name" value="Glyas_Fos-R_dOase_dom"/>
</dbReference>
<accession>A0ABS9KMG3</accession>
<protein>
    <submittedName>
        <fullName evidence="2">VOC family protein</fullName>
    </submittedName>
</protein>
<name>A0ABS9KMG3_9BACT</name>
<dbReference type="CDD" id="cd06588">
    <property type="entry name" value="PhnB_like"/>
    <property type="match status" value="1"/>
</dbReference>
<dbReference type="InterPro" id="IPR029068">
    <property type="entry name" value="Glyas_Bleomycin-R_OHBP_Dase"/>
</dbReference>
<dbReference type="Gene3D" id="3.10.180.10">
    <property type="entry name" value="2,3-Dihydroxybiphenyl 1,2-Dioxygenase, domain 1"/>
    <property type="match status" value="1"/>
</dbReference>
<evidence type="ECO:0000313" key="2">
    <source>
        <dbReference type="EMBL" id="MCG2613512.1"/>
    </source>
</evidence>
<organism evidence="2 3">
    <name type="scientific">Terrimonas ginsenosidimutans</name>
    <dbReference type="NCBI Taxonomy" id="2908004"/>
    <lineage>
        <taxon>Bacteria</taxon>
        <taxon>Pseudomonadati</taxon>
        <taxon>Bacteroidota</taxon>
        <taxon>Chitinophagia</taxon>
        <taxon>Chitinophagales</taxon>
        <taxon>Chitinophagaceae</taxon>
        <taxon>Terrimonas</taxon>
    </lineage>
</organism>
<dbReference type="RefSeq" id="WP_237868745.1">
    <property type="nucleotide sequence ID" value="NZ_JAKLTR010000002.1"/>
</dbReference>
<dbReference type="PANTHER" id="PTHR33990:SF1">
    <property type="entry name" value="PROTEIN YJDN"/>
    <property type="match status" value="1"/>
</dbReference>
<dbReference type="Proteomes" id="UP001165367">
    <property type="component" value="Unassembled WGS sequence"/>
</dbReference>
<evidence type="ECO:0000259" key="1">
    <source>
        <dbReference type="Pfam" id="PF00903"/>
    </source>
</evidence>
<proteinExistence type="predicted"/>
<reference evidence="2" key="1">
    <citation type="submission" date="2022-01" db="EMBL/GenBank/DDBJ databases">
        <authorList>
            <person name="Jo J.-H."/>
            <person name="Im W.-T."/>
        </authorList>
    </citation>
    <scope>NUCLEOTIDE SEQUENCE</scope>
    <source>
        <strain evidence="2">NA20</strain>
    </source>
</reference>
<sequence length="145" mass="15957">MQTSSLILEPYLFFGGNCRQAMEFYNEIFGGKLELSTFGEAPAGAHGDSKTASAETKDLIMHARLSGPFVIMASDNPEHPVKHSGQEFSLSISGTDKTLLEGYFSKLSQAGKITLPLSRQFWGPVFGMLTDQFGINWMISIQESR</sequence>
<feature type="domain" description="Glyoxalase/fosfomycin resistance/dioxygenase" evidence="1">
    <location>
        <begin position="11"/>
        <end position="139"/>
    </location>
</feature>
<evidence type="ECO:0000313" key="3">
    <source>
        <dbReference type="Proteomes" id="UP001165367"/>
    </source>
</evidence>
<dbReference type="SUPFAM" id="SSF54593">
    <property type="entry name" value="Glyoxalase/Bleomycin resistance protein/Dihydroxybiphenyl dioxygenase"/>
    <property type="match status" value="1"/>
</dbReference>
<dbReference type="EMBL" id="JAKLTR010000002">
    <property type="protein sequence ID" value="MCG2613512.1"/>
    <property type="molecule type" value="Genomic_DNA"/>
</dbReference>